<accession>A0A3B0SRT7</accession>
<dbReference type="GO" id="GO:0016020">
    <property type="term" value="C:membrane"/>
    <property type="evidence" value="ECO:0007669"/>
    <property type="project" value="UniProtKB-SubCell"/>
</dbReference>
<dbReference type="PANTHER" id="PTHR11432">
    <property type="entry name" value="NADH DEHYDROGENASE SUBUNIT 1"/>
    <property type="match status" value="1"/>
</dbReference>
<feature type="transmembrane region" description="Helical" evidence="5">
    <location>
        <begin position="248"/>
        <end position="266"/>
    </location>
</feature>
<reference evidence="6" key="1">
    <citation type="submission" date="2018-06" db="EMBL/GenBank/DDBJ databases">
        <authorList>
            <person name="Zhirakovskaya E."/>
        </authorList>
    </citation>
    <scope>NUCLEOTIDE SEQUENCE</scope>
</reference>
<feature type="transmembrane region" description="Helical" evidence="5">
    <location>
        <begin position="223"/>
        <end position="242"/>
    </location>
</feature>
<proteinExistence type="predicted"/>
<feature type="transmembrane region" description="Helical" evidence="5">
    <location>
        <begin position="97"/>
        <end position="119"/>
    </location>
</feature>
<protein>
    <recommendedName>
        <fullName evidence="7">NADH-ubiquinone oxidoreductase chain H</fullName>
    </recommendedName>
</protein>
<feature type="transmembrane region" description="Helical" evidence="5">
    <location>
        <begin position="278"/>
        <end position="301"/>
    </location>
</feature>
<evidence type="ECO:0000256" key="5">
    <source>
        <dbReference type="SAM" id="Phobius"/>
    </source>
</evidence>
<evidence type="ECO:0008006" key="7">
    <source>
        <dbReference type="Google" id="ProtNLM"/>
    </source>
</evidence>
<feature type="transmembrane region" description="Helical" evidence="5">
    <location>
        <begin position="6"/>
        <end position="24"/>
    </location>
</feature>
<dbReference type="PANTHER" id="PTHR11432:SF3">
    <property type="entry name" value="NADH-UBIQUINONE OXIDOREDUCTASE CHAIN 1"/>
    <property type="match status" value="1"/>
</dbReference>
<evidence type="ECO:0000256" key="2">
    <source>
        <dbReference type="ARBA" id="ARBA00022692"/>
    </source>
</evidence>
<keyword evidence="3 5" id="KW-1133">Transmembrane helix</keyword>
<dbReference type="AlphaFoldDB" id="A0A3B0SRT7"/>
<sequence>MTALGILVQVMVLLVVGAYIFVVADRLMVGTETGVRAALVYPVRRLSFLLLQPVTTTERPDFEAWILAPSLLFGLAAVGAVPIPLNAPSAGGDIPAGLVLFGAAMLIVLVAVYIFGWAPNSALPMIGGYRFAAMVLSVGIPFSLVVLTTAIPAESLSVGMIVEAQSNLWFVIEQPLGLPIYLVTAAAIAFWGPFDLPEGSDLAGGIAAEASGPRLATWRFARAALMVTLALMGQAVFLGGYLGPVLPGWLWTVIKTLILLVILASAGRTMARMRVQRFVWFGWVILLPLALVDVFLSGWIAL</sequence>
<keyword evidence="2 5" id="KW-0812">Transmembrane</keyword>
<name>A0A3B0SRT7_9ZZZZ</name>
<keyword evidence="4 5" id="KW-0472">Membrane</keyword>
<feature type="transmembrane region" description="Helical" evidence="5">
    <location>
        <begin position="64"/>
        <end position="85"/>
    </location>
</feature>
<evidence type="ECO:0000256" key="4">
    <source>
        <dbReference type="ARBA" id="ARBA00023136"/>
    </source>
</evidence>
<dbReference type="InterPro" id="IPR001694">
    <property type="entry name" value="NADH_UbQ_OxRdtase_su1/FPO"/>
</dbReference>
<evidence type="ECO:0000313" key="6">
    <source>
        <dbReference type="EMBL" id="VAW03239.1"/>
    </source>
</evidence>
<feature type="transmembrane region" description="Helical" evidence="5">
    <location>
        <begin position="176"/>
        <end position="194"/>
    </location>
</feature>
<gene>
    <name evidence="6" type="ORF">MNBD_ACTINO02-64</name>
</gene>
<evidence type="ECO:0000256" key="3">
    <source>
        <dbReference type="ARBA" id="ARBA00022989"/>
    </source>
</evidence>
<dbReference type="Pfam" id="PF00146">
    <property type="entry name" value="NADHdh"/>
    <property type="match status" value="1"/>
</dbReference>
<feature type="transmembrane region" description="Helical" evidence="5">
    <location>
        <begin position="131"/>
        <end position="151"/>
    </location>
</feature>
<dbReference type="EMBL" id="UOEK01000254">
    <property type="protein sequence ID" value="VAW03239.1"/>
    <property type="molecule type" value="Genomic_DNA"/>
</dbReference>
<evidence type="ECO:0000256" key="1">
    <source>
        <dbReference type="ARBA" id="ARBA00004141"/>
    </source>
</evidence>
<comment type="subcellular location">
    <subcellularLocation>
        <location evidence="1">Membrane</location>
        <topology evidence="1">Multi-pass membrane protein</topology>
    </subcellularLocation>
</comment>
<dbReference type="GO" id="GO:0003954">
    <property type="term" value="F:NADH dehydrogenase activity"/>
    <property type="evidence" value="ECO:0007669"/>
    <property type="project" value="TreeGrafter"/>
</dbReference>
<organism evidence="6">
    <name type="scientific">hydrothermal vent metagenome</name>
    <dbReference type="NCBI Taxonomy" id="652676"/>
    <lineage>
        <taxon>unclassified sequences</taxon>
        <taxon>metagenomes</taxon>
        <taxon>ecological metagenomes</taxon>
    </lineage>
</organism>
<dbReference type="GO" id="GO:0009060">
    <property type="term" value="P:aerobic respiration"/>
    <property type="evidence" value="ECO:0007669"/>
    <property type="project" value="TreeGrafter"/>
</dbReference>